<comment type="caution">
    <text evidence="2">The sequence shown here is derived from an EMBL/GenBank/DDBJ whole genome shotgun (WGS) entry which is preliminary data.</text>
</comment>
<dbReference type="PANTHER" id="PTHR34299:SF1">
    <property type="entry name" value="DIACYLGLYCEROL KINASE"/>
    <property type="match status" value="1"/>
</dbReference>
<dbReference type="CDD" id="cd14265">
    <property type="entry name" value="UDPK_IM_like"/>
    <property type="match status" value="1"/>
</dbReference>
<feature type="transmembrane region" description="Helical" evidence="1">
    <location>
        <begin position="66"/>
        <end position="85"/>
    </location>
</feature>
<dbReference type="GO" id="GO:0016301">
    <property type="term" value="F:kinase activity"/>
    <property type="evidence" value="ECO:0007669"/>
    <property type="project" value="UniProtKB-KW"/>
</dbReference>
<organism evidence="2 3">
    <name type="scientific">Zhongshania aquimaris</name>
    <dbReference type="NCBI Taxonomy" id="2857107"/>
    <lineage>
        <taxon>Bacteria</taxon>
        <taxon>Pseudomonadati</taxon>
        <taxon>Pseudomonadota</taxon>
        <taxon>Gammaproteobacteria</taxon>
        <taxon>Cellvibrionales</taxon>
        <taxon>Spongiibacteraceae</taxon>
        <taxon>Zhongshania</taxon>
    </lineage>
</organism>
<keyword evidence="1" id="KW-0812">Transmembrane</keyword>
<feature type="transmembrane region" description="Helical" evidence="1">
    <location>
        <begin position="106"/>
        <end position="127"/>
    </location>
</feature>
<evidence type="ECO:0000313" key="3">
    <source>
        <dbReference type="Proteomes" id="UP001166291"/>
    </source>
</evidence>
<evidence type="ECO:0000256" key="1">
    <source>
        <dbReference type="SAM" id="Phobius"/>
    </source>
</evidence>
<proteinExistence type="predicted"/>
<keyword evidence="2" id="KW-0808">Transferase</keyword>
<protein>
    <submittedName>
        <fullName evidence="2">Diacylglycerol kinase family protein</fullName>
    </submittedName>
</protein>
<dbReference type="Pfam" id="PF01219">
    <property type="entry name" value="DAGK_prokar"/>
    <property type="match status" value="1"/>
</dbReference>
<dbReference type="PANTHER" id="PTHR34299">
    <property type="entry name" value="DIACYLGLYCEROL KINASE"/>
    <property type="match status" value="1"/>
</dbReference>
<evidence type="ECO:0000313" key="2">
    <source>
        <dbReference type="EMBL" id="MBW2940052.1"/>
    </source>
</evidence>
<keyword evidence="1" id="KW-0472">Membrane</keyword>
<keyword evidence="3" id="KW-1185">Reference proteome</keyword>
<feature type="transmembrane region" description="Helical" evidence="1">
    <location>
        <begin position="41"/>
        <end position="60"/>
    </location>
</feature>
<keyword evidence="2" id="KW-0418">Kinase</keyword>
<accession>A0ABS6VP14</accession>
<name>A0ABS6VP14_9GAMM</name>
<gene>
    <name evidence="2" type="ORF">KXJ70_04660</name>
</gene>
<dbReference type="RefSeq" id="WP_219042278.1">
    <property type="nucleotide sequence ID" value="NZ_JAHWDQ010000001.1"/>
</dbReference>
<sequence length="128" mass="14097">MKQKTERHRREEHGFSLPARLASFRYAFNGLMTMILEQRNAQIHLVATIAVLALGVLTGLNSVEWIMLMLAITLVWIAEALNTALEYLADAAVPETHKLVGKAKDVAAAGVLIAAAFSLIIALWAFWP</sequence>
<dbReference type="InterPro" id="IPR000829">
    <property type="entry name" value="DAGK"/>
</dbReference>
<reference evidence="2" key="1">
    <citation type="submission" date="2021-07" db="EMBL/GenBank/DDBJ databases">
        <title>Zhongshania sp. CAU 1632 isolated from seawater.</title>
        <authorList>
            <person name="Kim W."/>
        </authorList>
    </citation>
    <scope>NUCLEOTIDE SEQUENCE</scope>
    <source>
        <strain evidence="2">CAU 1632</strain>
    </source>
</reference>
<dbReference type="EMBL" id="JAHWDQ010000001">
    <property type="protein sequence ID" value="MBW2940052.1"/>
    <property type="molecule type" value="Genomic_DNA"/>
</dbReference>
<dbReference type="InterPro" id="IPR033717">
    <property type="entry name" value="UDPK"/>
</dbReference>
<dbReference type="Proteomes" id="UP001166291">
    <property type="component" value="Unassembled WGS sequence"/>
</dbReference>
<keyword evidence="1" id="KW-1133">Transmembrane helix</keyword>